<accession>A0ABD3P2A1</accession>
<reference evidence="4 5" key="1">
    <citation type="journal article" date="2020" name="G3 (Bethesda)">
        <title>Improved Reference Genome for Cyclotella cryptica CCMP332, a Model for Cell Wall Morphogenesis, Salinity Adaptation, and Lipid Production in Diatoms (Bacillariophyta).</title>
        <authorList>
            <person name="Roberts W.R."/>
            <person name="Downey K.M."/>
            <person name="Ruck E.C."/>
            <person name="Traller J.C."/>
            <person name="Alverson A.J."/>
        </authorList>
    </citation>
    <scope>NUCLEOTIDE SEQUENCE [LARGE SCALE GENOMIC DNA]</scope>
    <source>
        <strain evidence="4 5">CCMP332</strain>
    </source>
</reference>
<comment type="caution">
    <text evidence="4">The sequence shown here is derived from an EMBL/GenBank/DDBJ whole genome shotgun (WGS) entry which is preliminary data.</text>
</comment>
<evidence type="ECO:0000259" key="3">
    <source>
        <dbReference type="PROSITE" id="PS50020"/>
    </source>
</evidence>
<dbReference type="CDD" id="cd00201">
    <property type="entry name" value="WW"/>
    <property type="match status" value="1"/>
</dbReference>
<dbReference type="PROSITE" id="PS50020">
    <property type="entry name" value="WW_DOMAIN_2"/>
    <property type="match status" value="1"/>
</dbReference>
<dbReference type="Proteomes" id="UP001516023">
    <property type="component" value="Unassembled WGS sequence"/>
</dbReference>
<protein>
    <recommendedName>
        <fullName evidence="3">WW domain-containing protein</fullName>
    </recommendedName>
</protein>
<evidence type="ECO:0000256" key="1">
    <source>
        <dbReference type="ARBA" id="ARBA00006407"/>
    </source>
</evidence>
<dbReference type="Pfam" id="PF00397">
    <property type="entry name" value="WW"/>
    <property type="match status" value="1"/>
</dbReference>
<dbReference type="PROSITE" id="PS01159">
    <property type="entry name" value="WW_DOMAIN_1"/>
    <property type="match status" value="1"/>
</dbReference>
<dbReference type="AlphaFoldDB" id="A0ABD3P2A1"/>
<feature type="compositionally biased region" description="Low complexity" evidence="2">
    <location>
        <begin position="104"/>
        <end position="126"/>
    </location>
</feature>
<dbReference type="SUPFAM" id="SSF51045">
    <property type="entry name" value="WW domain"/>
    <property type="match status" value="1"/>
</dbReference>
<evidence type="ECO:0000313" key="5">
    <source>
        <dbReference type="Proteomes" id="UP001516023"/>
    </source>
</evidence>
<sequence length="402" mass="45839">MTLPPPIRIALRQRPDLFLAPKSRNSATISAINATALRVTGFKDTIASPFSRRFLSHQSYFTVRHHAASKRLSASFSTSSLIPPILCSGSSSTPLRGQPWCNFSSAPSPSSTNHPSPPSSGDSGDLPPTPPGSAARSTSDPYAEGKSGPNKSIFAKLWDRYSFEGQTKRIILGERLFRGAQFRANDLRWYREGRIPYEFRPRHAILTMHVWFLHKRLLADRVDPHAALLVQEELFDILWNDTRARIRAEGVNELTVNKHLKDAQQLTFLHCTHYDHAFQEYAEDPKRRFEELAAAIWVHVLNRDEECYNDQLRRMAAYVEYQFVNIVLNTPDDYFWEGRIPWGDVPNFTGMDDNSGKRLEEVSDAPKGFVELPKPWVKTLTDSGDAYYWNTDTNETTWKKPV</sequence>
<dbReference type="InterPro" id="IPR021150">
    <property type="entry name" value="Ubiq_cyt_c_chap"/>
</dbReference>
<name>A0ABD3P2A1_9STRA</name>
<evidence type="ECO:0000256" key="2">
    <source>
        <dbReference type="SAM" id="MobiDB-lite"/>
    </source>
</evidence>
<gene>
    <name evidence="4" type="ORF">HJC23_011557</name>
</gene>
<dbReference type="PANTHER" id="PTHR12184:SF1">
    <property type="entry name" value="UBIQUINOL-CYTOCHROME-C REDUCTASE COMPLEX ASSEMBLY FACTOR 1"/>
    <property type="match status" value="1"/>
</dbReference>
<dbReference type="InterPro" id="IPR036020">
    <property type="entry name" value="WW_dom_sf"/>
</dbReference>
<feature type="region of interest" description="Disordered" evidence="2">
    <location>
        <begin position="98"/>
        <end position="147"/>
    </location>
</feature>
<dbReference type="InterPro" id="IPR001202">
    <property type="entry name" value="WW_dom"/>
</dbReference>
<dbReference type="PANTHER" id="PTHR12184">
    <property type="entry name" value="UBIQUINOL-CYTOCHROME C REDUCTASE COMPLEX ASSEMBLY FACTOR 1 FAMILY MEMBER"/>
    <property type="match status" value="1"/>
</dbReference>
<dbReference type="Pfam" id="PF03981">
    <property type="entry name" value="Ubiq_cyt_C_chap"/>
    <property type="match status" value="1"/>
</dbReference>
<dbReference type="SMART" id="SM00456">
    <property type="entry name" value="WW"/>
    <property type="match status" value="1"/>
</dbReference>
<organism evidence="4 5">
    <name type="scientific">Cyclotella cryptica</name>
    <dbReference type="NCBI Taxonomy" id="29204"/>
    <lineage>
        <taxon>Eukaryota</taxon>
        <taxon>Sar</taxon>
        <taxon>Stramenopiles</taxon>
        <taxon>Ochrophyta</taxon>
        <taxon>Bacillariophyta</taxon>
        <taxon>Coscinodiscophyceae</taxon>
        <taxon>Thalassiosirophycidae</taxon>
        <taxon>Stephanodiscales</taxon>
        <taxon>Stephanodiscaceae</taxon>
        <taxon>Cyclotella</taxon>
    </lineage>
</organism>
<comment type="similarity">
    <text evidence="1">Belongs to the CBP3 family.</text>
</comment>
<dbReference type="InterPro" id="IPR007129">
    <property type="entry name" value="Ubiqinol_cyt_c_chaperone_CPB3"/>
</dbReference>
<feature type="domain" description="WW" evidence="3">
    <location>
        <begin position="370"/>
        <end position="402"/>
    </location>
</feature>
<keyword evidence="5" id="KW-1185">Reference proteome</keyword>
<dbReference type="Gene3D" id="2.20.70.10">
    <property type="match status" value="1"/>
</dbReference>
<proteinExistence type="inferred from homology"/>
<dbReference type="EMBL" id="JABMIG020000314">
    <property type="protein sequence ID" value="KAL3781506.1"/>
    <property type="molecule type" value="Genomic_DNA"/>
</dbReference>
<evidence type="ECO:0000313" key="4">
    <source>
        <dbReference type="EMBL" id="KAL3781506.1"/>
    </source>
</evidence>